<dbReference type="RefSeq" id="WP_156683482.1">
    <property type="nucleotide sequence ID" value="NZ_CABWIB010000001.1"/>
</dbReference>
<keyword evidence="7 15" id="KW-0328">Glycosyltransferase</keyword>
<evidence type="ECO:0000256" key="12">
    <source>
        <dbReference type="ARBA" id="ARBA00022842"/>
    </source>
</evidence>
<dbReference type="AlphaFoldDB" id="A0A6I8M6H4"/>
<dbReference type="InterPro" id="IPR029057">
    <property type="entry name" value="PRTase-like"/>
</dbReference>
<dbReference type="GO" id="GO:0000287">
    <property type="term" value="F:magnesium ion binding"/>
    <property type="evidence" value="ECO:0007669"/>
    <property type="project" value="TreeGrafter"/>
</dbReference>
<dbReference type="FunFam" id="3.40.50.2020:FF:000006">
    <property type="entry name" value="Hypoxanthine phosphoribosyltransferase"/>
    <property type="match status" value="1"/>
</dbReference>
<dbReference type="EC" id="2.4.2.8" evidence="5 15"/>
<evidence type="ECO:0000256" key="2">
    <source>
        <dbReference type="ARBA" id="ARBA00004496"/>
    </source>
</evidence>
<dbReference type="GO" id="GO:0004422">
    <property type="term" value="F:hypoxanthine phosphoribosyltransferase activity"/>
    <property type="evidence" value="ECO:0007669"/>
    <property type="project" value="InterPro"/>
</dbReference>
<dbReference type="GO" id="GO:0032263">
    <property type="term" value="P:GMP salvage"/>
    <property type="evidence" value="ECO:0007669"/>
    <property type="project" value="TreeGrafter"/>
</dbReference>
<keyword evidence="6 15" id="KW-0963">Cytoplasm</keyword>
<evidence type="ECO:0000256" key="4">
    <source>
        <dbReference type="ARBA" id="ARBA00008391"/>
    </source>
</evidence>
<comment type="similarity">
    <text evidence="4 15">Belongs to the purine/pyrimidine phosphoribosyltransferase family.</text>
</comment>
<comment type="catalytic activity">
    <reaction evidence="14">
        <text>IMP + diphosphate = hypoxanthine + 5-phospho-alpha-D-ribose 1-diphosphate</text>
        <dbReference type="Rhea" id="RHEA:17973"/>
        <dbReference type="ChEBI" id="CHEBI:17368"/>
        <dbReference type="ChEBI" id="CHEBI:33019"/>
        <dbReference type="ChEBI" id="CHEBI:58017"/>
        <dbReference type="ChEBI" id="CHEBI:58053"/>
        <dbReference type="EC" id="2.4.2.8"/>
    </reaction>
    <physiologicalReaction direction="right-to-left" evidence="14">
        <dbReference type="Rhea" id="RHEA:17975"/>
    </physiologicalReaction>
</comment>
<evidence type="ECO:0000256" key="15">
    <source>
        <dbReference type="RuleBase" id="RU364099"/>
    </source>
</evidence>
<comment type="cofactor">
    <cofactor evidence="1 15">
        <name>Mg(2+)</name>
        <dbReference type="ChEBI" id="CHEBI:18420"/>
    </cofactor>
</comment>
<dbReference type="GO" id="GO:0006166">
    <property type="term" value="P:purine ribonucleoside salvage"/>
    <property type="evidence" value="ECO:0007669"/>
    <property type="project" value="UniProtKB-KW"/>
</dbReference>
<evidence type="ECO:0000256" key="6">
    <source>
        <dbReference type="ARBA" id="ARBA00022490"/>
    </source>
</evidence>
<evidence type="ECO:0000313" key="18">
    <source>
        <dbReference type="Proteomes" id="UP000419017"/>
    </source>
</evidence>
<name>A0A6I8M6H4_9FUSO</name>
<dbReference type="UniPathway" id="UPA00591">
    <property type="reaction ID" value="UER00648"/>
</dbReference>
<dbReference type="GO" id="GO:0005829">
    <property type="term" value="C:cytosol"/>
    <property type="evidence" value="ECO:0007669"/>
    <property type="project" value="TreeGrafter"/>
</dbReference>
<dbReference type="Gene3D" id="3.40.50.2020">
    <property type="match status" value="1"/>
</dbReference>
<comment type="catalytic activity">
    <reaction evidence="13">
        <text>GMP + diphosphate = guanine + 5-phospho-alpha-D-ribose 1-diphosphate</text>
        <dbReference type="Rhea" id="RHEA:25424"/>
        <dbReference type="ChEBI" id="CHEBI:16235"/>
        <dbReference type="ChEBI" id="CHEBI:33019"/>
        <dbReference type="ChEBI" id="CHEBI:58017"/>
        <dbReference type="ChEBI" id="CHEBI:58115"/>
        <dbReference type="EC" id="2.4.2.8"/>
    </reaction>
    <physiologicalReaction direction="right-to-left" evidence="13">
        <dbReference type="Rhea" id="RHEA:25426"/>
    </physiologicalReaction>
</comment>
<evidence type="ECO:0000256" key="9">
    <source>
        <dbReference type="ARBA" id="ARBA00022723"/>
    </source>
</evidence>
<evidence type="ECO:0000256" key="14">
    <source>
        <dbReference type="ARBA" id="ARBA00049402"/>
    </source>
</evidence>
<comment type="subcellular location">
    <subcellularLocation>
        <location evidence="2 15">Cytoplasm</location>
    </subcellularLocation>
</comment>
<dbReference type="SUPFAM" id="SSF53271">
    <property type="entry name" value="PRTase-like"/>
    <property type="match status" value="1"/>
</dbReference>
<keyword evidence="12 15" id="KW-0460">Magnesium</keyword>
<keyword evidence="9 15" id="KW-0479">Metal-binding</keyword>
<evidence type="ECO:0000256" key="10">
    <source>
        <dbReference type="ARBA" id="ARBA00022726"/>
    </source>
</evidence>
<protein>
    <recommendedName>
        <fullName evidence="5 15">Hypoxanthine phosphoribosyltransferase</fullName>
        <ecNumber evidence="5 15">2.4.2.8</ecNumber>
    </recommendedName>
</protein>
<dbReference type="GO" id="GO:0000166">
    <property type="term" value="F:nucleotide binding"/>
    <property type="evidence" value="ECO:0007669"/>
    <property type="project" value="UniProtKB-KW"/>
</dbReference>
<dbReference type="EMBL" id="CABWIB010000001">
    <property type="protein sequence ID" value="VWL85491.1"/>
    <property type="molecule type" value="Genomic_DNA"/>
</dbReference>
<reference evidence="17 18" key="1">
    <citation type="submission" date="2019-10" db="EMBL/GenBank/DDBJ databases">
        <authorList>
            <person name="Blom J."/>
        </authorList>
    </citation>
    <scope>NUCLEOTIDE SEQUENCE [LARGE SCALE GENOMIC DNA]</scope>
    <source>
        <strain evidence="17 18">ES3154-GLU</strain>
    </source>
</reference>
<evidence type="ECO:0000256" key="8">
    <source>
        <dbReference type="ARBA" id="ARBA00022679"/>
    </source>
</evidence>
<feature type="domain" description="Phosphoribosyltransferase" evidence="16">
    <location>
        <begin position="12"/>
        <end position="158"/>
    </location>
</feature>
<dbReference type="InterPro" id="IPR000836">
    <property type="entry name" value="PRTase_dom"/>
</dbReference>
<evidence type="ECO:0000256" key="5">
    <source>
        <dbReference type="ARBA" id="ARBA00011895"/>
    </source>
</evidence>
<evidence type="ECO:0000313" key="17">
    <source>
        <dbReference type="EMBL" id="VWL85491.1"/>
    </source>
</evidence>
<keyword evidence="10 15" id="KW-0660">Purine salvage</keyword>
<dbReference type="NCBIfam" id="TIGR01203">
    <property type="entry name" value="HGPRTase"/>
    <property type="match status" value="1"/>
</dbReference>
<dbReference type="GO" id="GO:0046100">
    <property type="term" value="P:hypoxanthine metabolic process"/>
    <property type="evidence" value="ECO:0007669"/>
    <property type="project" value="TreeGrafter"/>
</dbReference>
<evidence type="ECO:0000256" key="11">
    <source>
        <dbReference type="ARBA" id="ARBA00022741"/>
    </source>
</evidence>
<dbReference type="Pfam" id="PF00156">
    <property type="entry name" value="Pribosyltran"/>
    <property type="match status" value="1"/>
</dbReference>
<evidence type="ECO:0000259" key="16">
    <source>
        <dbReference type="Pfam" id="PF00156"/>
    </source>
</evidence>
<dbReference type="PANTHER" id="PTHR43340:SF1">
    <property type="entry name" value="HYPOXANTHINE PHOSPHORIBOSYLTRANSFERASE"/>
    <property type="match status" value="1"/>
</dbReference>
<gene>
    <name evidence="17" type="ORF">OMES3154_00775</name>
</gene>
<dbReference type="GO" id="GO:0006178">
    <property type="term" value="P:guanine salvage"/>
    <property type="evidence" value="ECO:0007669"/>
    <property type="project" value="TreeGrafter"/>
</dbReference>
<evidence type="ECO:0000256" key="13">
    <source>
        <dbReference type="ARBA" id="ARBA00048811"/>
    </source>
</evidence>
<evidence type="ECO:0000256" key="7">
    <source>
        <dbReference type="ARBA" id="ARBA00022676"/>
    </source>
</evidence>
<organism evidence="17 18">
    <name type="scientific">Oceanivirga miroungae</name>
    <dbReference type="NCBI Taxonomy" id="1130046"/>
    <lineage>
        <taxon>Bacteria</taxon>
        <taxon>Fusobacteriati</taxon>
        <taxon>Fusobacteriota</taxon>
        <taxon>Fusobacteriia</taxon>
        <taxon>Fusobacteriales</taxon>
        <taxon>Leptotrichiaceae</taxon>
        <taxon>Oceanivirga</taxon>
    </lineage>
</organism>
<dbReference type="PANTHER" id="PTHR43340">
    <property type="entry name" value="HYPOXANTHINE-GUANINE PHOSPHORIBOSYLTRANSFERASE"/>
    <property type="match status" value="1"/>
</dbReference>
<evidence type="ECO:0000256" key="3">
    <source>
        <dbReference type="ARBA" id="ARBA00004669"/>
    </source>
</evidence>
<keyword evidence="8 15" id="KW-0808">Transferase</keyword>
<dbReference type="GO" id="GO:0032264">
    <property type="term" value="P:IMP salvage"/>
    <property type="evidence" value="ECO:0007669"/>
    <property type="project" value="UniProtKB-UniPathway"/>
</dbReference>
<proteinExistence type="inferred from homology"/>
<sequence length="179" mass="20141">MKYHIEEMIAKSEIANKVRLLADNINKDLNNEDVLLIGLLRGSVMFLADIAREINNVSEIDFMSVSSYGSGMVTSGEIKILKDLDVNIEGKNVIIIEDIIDTGFTLSKVTKILKERNPKSLRICTLLDKPERRVTDVFVDYVGFIIPDEFVVGYGIDYAQKHRALSYIGKVVKDGEDNE</sequence>
<dbReference type="InterPro" id="IPR050408">
    <property type="entry name" value="HGPRT"/>
</dbReference>
<dbReference type="CDD" id="cd06223">
    <property type="entry name" value="PRTases_typeI"/>
    <property type="match status" value="1"/>
</dbReference>
<comment type="pathway">
    <text evidence="3 15">Purine metabolism; IMP biosynthesis via salvage pathway; IMP from hypoxanthine: step 1/1.</text>
</comment>
<evidence type="ECO:0000256" key="1">
    <source>
        <dbReference type="ARBA" id="ARBA00001946"/>
    </source>
</evidence>
<accession>A0A6I8M6H4</accession>
<keyword evidence="11 15" id="KW-0547">Nucleotide-binding</keyword>
<dbReference type="InterPro" id="IPR005904">
    <property type="entry name" value="Hxn_phspho_trans"/>
</dbReference>
<dbReference type="Proteomes" id="UP000419017">
    <property type="component" value="Unassembled WGS sequence"/>
</dbReference>
<dbReference type="GO" id="GO:0052657">
    <property type="term" value="F:guanine phosphoribosyltransferase activity"/>
    <property type="evidence" value="ECO:0007669"/>
    <property type="project" value="UniProtKB-ARBA"/>
</dbReference>
<keyword evidence="18" id="KW-1185">Reference proteome</keyword>